<evidence type="ECO:0000313" key="6">
    <source>
        <dbReference type="Proteomes" id="UP000712673"/>
    </source>
</evidence>
<dbReference type="Gene3D" id="3.10.105.10">
    <property type="entry name" value="Dipeptide-binding Protein, Domain 3"/>
    <property type="match status" value="1"/>
</dbReference>
<sequence length="411" mass="45607">MRLHATPPAPALTFRVTARQHFCVSSMLYQDLDKAPLSAAFRALQRPANQGTLWAARHSCPGCTGSLTMLRHLTREGTHMTSMRFCRPQWWVGLLLAMGLCLPVMAQQAAKKSDAELAREGALALAAAHGEKPRYGGKFLSVGNEEIPFYDLHQTSLGGIYAAVAPIYNNLVRTSPYDPMATEVIPELAHSWEFSDSGKVLTFHLHKGVKWHDGMPFSSADVKYTIERIMQPPQGMVSPRGPVFAAIIERVEAPNPDTVVIHGKGPSGLLLPLFANGWNAIIPKHIAEKDPVSALKTTAIGTGPFRLKEPPTTSLWKYERNKEYFKKDLPFLDEMELHIITDPQALVAAILSKRVFWSDSFPHPNMDRDLSKSTAQQNPNLVRSSSPILGIQHLTLQTEKPPFDDLRVRQA</sequence>
<evidence type="ECO:0000256" key="1">
    <source>
        <dbReference type="ARBA" id="ARBA00005695"/>
    </source>
</evidence>
<dbReference type="SUPFAM" id="SSF53850">
    <property type="entry name" value="Periplasmic binding protein-like II"/>
    <property type="match status" value="1"/>
</dbReference>
<evidence type="ECO:0000313" key="5">
    <source>
        <dbReference type="EMBL" id="MBM3227038.1"/>
    </source>
</evidence>
<dbReference type="PANTHER" id="PTHR30290">
    <property type="entry name" value="PERIPLASMIC BINDING COMPONENT OF ABC TRANSPORTER"/>
    <property type="match status" value="1"/>
</dbReference>
<dbReference type="AlphaFoldDB" id="A0A938B6T5"/>
<evidence type="ECO:0000259" key="4">
    <source>
        <dbReference type="Pfam" id="PF00496"/>
    </source>
</evidence>
<dbReference type="EMBL" id="VGLS01001161">
    <property type="protein sequence ID" value="MBM3227038.1"/>
    <property type="molecule type" value="Genomic_DNA"/>
</dbReference>
<dbReference type="Gene3D" id="3.40.190.10">
    <property type="entry name" value="Periplasmic binding protein-like II"/>
    <property type="match status" value="1"/>
</dbReference>
<dbReference type="Proteomes" id="UP000712673">
    <property type="component" value="Unassembled WGS sequence"/>
</dbReference>
<evidence type="ECO:0000256" key="2">
    <source>
        <dbReference type="ARBA" id="ARBA00022448"/>
    </source>
</evidence>
<keyword evidence="3" id="KW-0732">Signal</keyword>
<comment type="caution">
    <text evidence="5">The sequence shown here is derived from an EMBL/GenBank/DDBJ whole genome shotgun (WGS) entry which is preliminary data.</text>
</comment>
<dbReference type="Gene3D" id="3.90.76.10">
    <property type="entry name" value="Dipeptide-binding Protein, Domain 1"/>
    <property type="match status" value="1"/>
</dbReference>
<dbReference type="Pfam" id="PF00496">
    <property type="entry name" value="SBP_bac_5"/>
    <property type="match status" value="1"/>
</dbReference>
<dbReference type="GO" id="GO:0015833">
    <property type="term" value="P:peptide transport"/>
    <property type="evidence" value="ECO:0007669"/>
    <property type="project" value="TreeGrafter"/>
</dbReference>
<dbReference type="InterPro" id="IPR000914">
    <property type="entry name" value="SBP_5_dom"/>
</dbReference>
<dbReference type="GO" id="GO:1904680">
    <property type="term" value="F:peptide transmembrane transporter activity"/>
    <property type="evidence" value="ECO:0007669"/>
    <property type="project" value="TreeGrafter"/>
</dbReference>
<comment type="similarity">
    <text evidence="1">Belongs to the bacterial solute-binding protein 5 family.</text>
</comment>
<protein>
    <recommendedName>
        <fullName evidence="4">Solute-binding protein family 5 domain-containing protein</fullName>
    </recommendedName>
</protein>
<feature type="non-terminal residue" evidence="5">
    <location>
        <position position="411"/>
    </location>
</feature>
<accession>A0A938B6T5</accession>
<dbReference type="PANTHER" id="PTHR30290:SF9">
    <property type="entry name" value="OLIGOPEPTIDE-BINDING PROTEIN APPA"/>
    <property type="match status" value="1"/>
</dbReference>
<evidence type="ECO:0000256" key="3">
    <source>
        <dbReference type="ARBA" id="ARBA00022729"/>
    </source>
</evidence>
<name>A0A938B6T5_UNCTE</name>
<reference evidence="5" key="1">
    <citation type="submission" date="2019-03" db="EMBL/GenBank/DDBJ databases">
        <title>Lake Tanganyika Metagenome-Assembled Genomes (MAGs).</title>
        <authorList>
            <person name="Tran P."/>
        </authorList>
    </citation>
    <scope>NUCLEOTIDE SEQUENCE</scope>
    <source>
        <strain evidence="5">K_DeepCast_65m_m2_066</strain>
    </source>
</reference>
<keyword evidence="2" id="KW-0813">Transport</keyword>
<proteinExistence type="inferred from homology"/>
<organism evidence="5 6">
    <name type="scientific">Tectimicrobiota bacterium</name>
    <dbReference type="NCBI Taxonomy" id="2528274"/>
    <lineage>
        <taxon>Bacteria</taxon>
        <taxon>Pseudomonadati</taxon>
        <taxon>Nitrospinota/Tectimicrobiota group</taxon>
        <taxon>Candidatus Tectimicrobiota</taxon>
    </lineage>
</organism>
<feature type="domain" description="Solute-binding protein family 5" evidence="4">
    <location>
        <begin position="183"/>
        <end position="411"/>
    </location>
</feature>
<gene>
    <name evidence="5" type="ORF">FJZ47_25000</name>
</gene>
<dbReference type="InterPro" id="IPR039424">
    <property type="entry name" value="SBP_5"/>
</dbReference>